<protein>
    <submittedName>
        <fullName evidence="2">Uncharacterized protein</fullName>
    </submittedName>
</protein>
<dbReference type="OrthoDB" id="4982631at2759"/>
<gene>
    <name evidence="2" type="ORF">EDB81DRAFT_845505</name>
</gene>
<evidence type="ECO:0000256" key="1">
    <source>
        <dbReference type="SAM" id="MobiDB-lite"/>
    </source>
</evidence>
<sequence length="256" mass="28354">MDRCEQIARTTSRNLLCWLLSKRPHGCSAKPFTFIGKAVSGRKYNQLLKRFVAMVFHAYCLPANTRRRQAGIQFNKSHLHLIAALWNHESIKLSGGAGLEADCEEESVDEEECGDEEGDNETESGSSDSDKSEIGEVEDEERKSEGENDEDDEGEGEEIDMTGNSSEQRPPLIETALELLFGLIMAFSTGEVVDGRSASTLLVFFSGVARLEDVRQKDLVLGSQSRFEELFSLLALSRAMAGSETPAFLLKWSDYG</sequence>
<dbReference type="Proteomes" id="UP000738349">
    <property type="component" value="Unassembled WGS sequence"/>
</dbReference>
<reference evidence="2" key="1">
    <citation type="journal article" date="2021" name="Nat. Commun.">
        <title>Genetic determinants of endophytism in the Arabidopsis root mycobiome.</title>
        <authorList>
            <person name="Mesny F."/>
            <person name="Miyauchi S."/>
            <person name="Thiergart T."/>
            <person name="Pickel B."/>
            <person name="Atanasova L."/>
            <person name="Karlsson M."/>
            <person name="Huettel B."/>
            <person name="Barry K.W."/>
            <person name="Haridas S."/>
            <person name="Chen C."/>
            <person name="Bauer D."/>
            <person name="Andreopoulos W."/>
            <person name="Pangilinan J."/>
            <person name="LaButti K."/>
            <person name="Riley R."/>
            <person name="Lipzen A."/>
            <person name="Clum A."/>
            <person name="Drula E."/>
            <person name="Henrissat B."/>
            <person name="Kohler A."/>
            <person name="Grigoriev I.V."/>
            <person name="Martin F.M."/>
            <person name="Hacquard S."/>
        </authorList>
    </citation>
    <scope>NUCLEOTIDE SEQUENCE</scope>
    <source>
        <strain evidence="2">MPI-CAGE-AT-0147</strain>
    </source>
</reference>
<proteinExistence type="predicted"/>
<organism evidence="2 3">
    <name type="scientific">Dactylonectria macrodidyma</name>
    <dbReference type="NCBI Taxonomy" id="307937"/>
    <lineage>
        <taxon>Eukaryota</taxon>
        <taxon>Fungi</taxon>
        <taxon>Dikarya</taxon>
        <taxon>Ascomycota</taxon>
        <taxon>Pezizomycotina</taxon>
        <taxon>Sordariomycetes</taxon>
        <taxon>Hypocreomycetidae</taxon>
        <taxon>Hypocreales</taxon>
        <taxon>Nectriaceae</taxon>
        <taxon>Dactylonectria</taxon>
    </lineage>
</organism>
<accession>A0A9P9E6G6</accession>
<dbReference type="AlphaFoldDB" id="A0A9P9E6G6"/>
<feature type="compositionally biased region" description="Basic and acidic residues" evidence="1">
    <location>
        <begin position="128"/>
        <end position="146"/>
    </location>
</feature>
<feature type="compositionally biased region" description="Acidic residues" evidence="1">
    <location>
        <begin position="147"/>
        <end position="160"/>
    </location>
</feature>
<dbReference type="EMBL" id="JAGMUV010000017">
    <property type="protein sequence ID" value="KAH7130841.1"/>
    <property type="molecule type" value="Genomic_DNA"/>
</dbReference>
<name>A0A9P9E6G6_9HYPO</name>
<comment type="caution">
    <text evidence="2">The sequence shown here is derived from an EMBL/GenBank/DDBJ whole genome shotgun (WGS) entry which is preliminary data.</text>
</comment>
<feature type="region of interest" description="Disordered" evidence="1">
    <location>
        <begin position="97"/>
        <end position="170"/>
    </location>
</feature>
<evidence type="ECO:0000313" key="2">
    <source>
        <dbReference type="EMBL" id="KAH7130841.1"/>
    </source>
</evidence>
<evidence type="ECO:0000313" key="3">
    <source>
        <dbReference type="Proteomes" id="UP000738349"/>
    </source>
</evidence>
<keyword evidence="3" id="KW-1185">Reference proteome</keyword>
<feature type="compositionally biased region" description="Acidic residues" evidence="1">
    <location>
        <begin position="101"/>
        <end position="122"/>
    </location>
</feature>